<dbReference type="GO" id="GO:0005829">
    <property type="term" value="C:cytosol"/>
    <property type="evidence" value="ECO:0007669"/>
    <property type="project" value="TreeGrafter"/>
</dbReference>
<dbReference type="FunFam" id="1.10.10.10:FF:000018">
    <property type="entry name" value="DNA-binding response regulator ResD"/>
    <property type="match status" value="1"/>
</dbReference>
<dbReference type="GO" id="GO:0032993">
    <property type="term" value="C:protein-DNA complex"/>
    <property type="evidence" value="ECO:0007669"/>
    <property type="project" value="TreeGrafter"/>
</dbReference>
<accession>A0A942UY02</accession>
<evidence type="ECO:0000313" key="10">
    <source>
        <dbReference type="EMBL" id="MBS4538396.1"/>
    </source>
</evidence>
<dbReference type="Proteomes" id="UP000724672">
    <property type="component" value="Unassembled WGS sequence"/>
</dbReference>
<dbReference type="Gene3D" id="3.40.50.2300">
    <property type="match status" value="1"/>
</dbReference>
<dbReference type="InterPro" id="IPR036388">
    <property type="entry name" value="WH-like_DNA-bd_sf"/>
</dbReference>
<evidence type="ECO:0000256" key="6">
    <source>
        <dbReference type="PROSITE-ProRule" id="PRU00169"/>
    </source>
</evidence>
<dbReference type="SMART" id="SM00448">
    <property type="entry name" value="REC"/>
    <property type="match status" value="1"/>
</dbReference>
<dbReference type="SUPFAM" id="SSF52172">
    <property type="entry name" value="CheY-like"/>
    <property type="match status" value="1"/>
</dbReference>
<dbReference type="SMART" id="SM00862">
    <property type="entry name" value="Trans_reg_C"/>
    <property type="match status" value="1"/>
</dbReference>
<dbReference type="GO" id="GO:0000976">
    <property type="term" value="F:transcription cis-regulatory region binding"/>
    <property type="evidence" value="ECO:0007669"/>
    <property type="project" value="TreeGrafter"/>
</dbReference>
<dbReference type="InterPro" id="IPR039420">
    <property type="entry name" value="WalR-like"/>
</dbReference>
<evidence type="ECO:0000256" key="2">
    <source>
        <dbReference type="ARBA" id="ARBA00023012"/>
    </source>
</evidence>
<keyword evidence="3" id="KW-0805">Transcription regulation</keyword>
<dbReference type="FunFam" id="3.40.50.2300:FF:000001">
    <property type="entry name" value="DNA-binding response regulator PhoB"/>
    <property type="match status" value="1"/>
</dbReference>
<feature type="domain" description="OmpR/PhoB-type" evidence="9">
    <location>
        <begin position="133"/>
        <end position="232"/>
    </location>
</feature>
<dbReference type="InterPro" id="IPR016032">
    <property type="entry name" value="Sig_transdc_resp-reg_C-effctor"/>
</dbReference>
<dbReference type="GO" id="GO:0000156">
    <property type="term" value="F:phosphorelay response regulator activity"/>
    <property type="evidence" value="ECO:0007669"/>
    <property type="project" value="TreeGrafter"/>
</dbReference>
<dbReference type="CDD" id="cd17574">
    <property type="entry name" value="REC_OmpR"/>
    <property type="match status" value="1"/>
</dbReference>
<proteinExistence type="predicted"/>
<dbReference type="Pfam" id="PF00072">
    <property type="entry name" value="Response_reg"/>
    <property type="match status" value="1"/>
</dbReference>
<evidence type="ECO:0000259" key="9">
    <source>
        <dbReference type="PROSITE" id="PS51755"/>
    </source>
</evidence>
<evidence type="ECO:0000256" key="5">
    <source>
        <dbReference type="ARBA" id="ARBA00023163"/>
    </source>
</evidence>
<dbReference type="Gene3D" id="1.10.10.10">
    <property type="entry name" value="Winged helix-like DNA-binding domain superfamily/Winged helix DNA-binding domain"/>
    <property type="match status" value="1"/>
</dbReference>
<evidence type="ECO:0000256" key="3">
    <source>
        <dbReference type="ARBA" id="ARBA00023015"/>
    </source>
</evidence>
<dbReference type="EMBL" id="WSFT01000031">
    <property type="protein sequence ID" value="MBS4538396.1"/>
    <property type="molecule type" value="Genomic_DNA"/>
</dbReference>
<dbReference type="PROSITE" id="PS51755">
    <property type="entry name" value="OMPR_PHOB"/>
    <property type="match status" value="1"/>
</dbReference>
<evidence type="ECO:0000259" key="8">
    <source>
        <dbReference type="PROSITE" id="PS50110"/>
    </source>
</evidence>
<dbReference type="InterPro" id="IPR001867">
    <property type="entry name" value="OmpR/PhoB-type_DNA-bd"/>
</dbReference>
<keyword evidence="2" id="KW-0902">Two-component regulatory system</keyword>
<keyword evidence="5" id="KW-0804">Transcription</keyword>
<comment type="caution">
    <text evidence="10">The sequence shown here is derived from an EMBL/GenBank/DDBJ whole genome shotgun (WGS) entry which is preliminary data.</text>
</comment>
<dbReference type="Pfam" id="PF00486">
    <property type="entry name" value="Trans_reg_C"/>
    <property type="match status" value="1"/>
</dbReference>
<dbReference type="CDD" id="cd00383">
    <property type="entry name" value="trans_reg_C"/>
    <property type="match status" value="1"/>
</dbReference>
<feature type="domain" description="Response regulatory" evidence="8">
    <location>
        <begin position="4"/>
        <end position="117"/>
    </location>
</feature>
<dbReference type="InterPro" id="IPR011006">
    <property type="entry name" value="CheY-like_superfamily"/>
</dbReference>
<organism evidence="10 11">
    <name type="scientific">Anaeromonas frigoriresistens</name>
    <dbReference type="NCBI Taxonomy" id="2683708"/>
    <lineage>
        <taxon>Bacteria</taxon>
        <taxon>Bacillati</taxon>
        <taxon>Bacillota</taxon>
        <taxon>Tissierellia</taxon>
        <taxon>Tissierellales</taxon>
        <taxon>Thermohalobacteraceae</taxon>
        <taxon>Anaeromonas</taxon>
    </lineage>
</organism>
<dbReference type="InterPro" id="IPR001789">
    <property type="entry name" value="Sig_transdc_resp-reg_receiver"/>
</dbReference>
<evidence type="ECO:0000256" key="1">
    <source>
        <dbReference type="ARBA" id="ARBA00022553"/>
    </source>
</evidence>
<protein>
    <submittedName>
        <fullName evidence="10">Response regulator transcription factor</fullName>
    </submittedName>
</protein>
<evidence type="ECO:0000313" key="11">
    <source>
        <dbReference type="Proteomes" id="UP000724672"/>
    </source>
</evidence>
<dbReference type="PANTHER" id="PTHR48111:SF40">
    <property type="entry name" value="PHOSPHATE REGULON TRANSCRIPTIONAL REGULATORY PROTEIN PHOB"/>
    <property type="match status" value="1"/>
</dbReference>
<dbReference type="RefSeq" id="WP_203366317.1">
    <property type="nucleotide sequence ID" value="NZ_WSFT01000031.1"/>
</dbReference>
<keyword evidence="4 7" id="KW-0238">DNA-binding</keyword>
<dbReference type="GO" id="GO:0006355">
    <property type="term" value="P:regulation of DNA-templated transcription"/>
    <property type="evidence" value="ECO:0007669"/>
    <property type="project" value="InterPro"/>
</dbReference>
<dbReference type="Gene3D" id="6.10.250.690">
    <property type="match status" value="1"/>
</dbReference>
<dbReference type="SUPFAM" id="SSF46894">
    <property type="entry name" value="C-terminal effector domain of the bipartite response regulators"/>
    <property type="match status" value="1"/>
</dbReference>
<reference evidence="10" key="1">
    <citation type="submission" date="2019-12" db="EMBL/GenBank/DDBJ databases">
        <title>Clostridiaceae gen. nov. sp. nov., isolated from sediment in Xinjiang, China.</title>
        <authorList>
            <person name="Zhang R."/>
        </authorList>
    </citation>
    <scope>NUCLEOTIDE SEQUENCE</scope>
    <source>
        <strain evidence="10">D2Q-11</strain>
    </source>
</reference>
<keyword evidence="1 6" id="KW-0597">Phosphoprotein</keyword>
<gene>
    <name evidence="10" type="ORF">GOQ27_07960</name>
</gene>
<evidence type="ECO:0000256" key="4">
    <source>
        <dbReference type="ARBA" id="ARBA00023125"/>
    </source>
</evidence>
<sequence>MNEKILVADDEKEIVELLRLYLEKDGFTVIEANDGKEAWDKVKYEDISLAVIDIMMPEINGFELVKRIRAQYQIPIIILSAKNMDSDKILGLGLGADDYITKPFNPLEIIARVQAQLRRSYQFNETLKEIEYPSNICLGELKLDQSSCTLYKNKRVIDLTSTEYKIINYLLKTPGRVYTKKQIFEQIWGEYFDGDDNTIMVHISKIREKIEDDPKHPIYLKTIRGLGYKFEKNI</sequence>
<feature type="modified residue" description="4-aspartylphosphate" evidence="6">
    <location>
        <position position="53"/>
    </location>
</feature>
<dbReference type="AlphaFoldDB" id="A0A942UY02"/>
<feature type="DNA-binding region" description="OmpR/PhoB-type" evidence="7">
    <location>
        <begin position="133"/>
        <end position="232"/>
    </location>
</feature>
<evidence type="ECO:0000256" key="7">
    <source>
        <dbReference type="PROSITE-ProRule" id="PRU01091"/>
    </source>
</evidence>
<name>A0A942UY02_9FIRM</name>
<keyword evidence="11" id="KW-1185">Reference proteome</keyword>
<dbReference type="PROSITE" id="PS50110">
    <property type="entry name" value="RESPONSE_REGULATORY"/>
    <property type="match status" value="1"/>
</dbReference>
<dbReference type="PANTHER" id="PTHR48111">
    <property type="entry name" value="REGULATOR OF RPOS"/>
    <property type="match status" value="1"/>
</dbReference>